<evidence type="ECO:0000313" key="2">
    <source>
        <dbReference type="EMBL" id="MBB1487715.1"/>
    </source>
</evidence>
<dbReference type="EMBL" id="JACJFM010000018">
    <property type="protein sequence ID" value="MBB1487715.1"/>
    <property type="molecule type" value="Genomic_DNA"/>
</dbReference>
<accession>A0A839IR14</accession>
<sequence length="105" mass="11188">MSAAKKPTPRRVKAKRSTEKKAPAKPSPAESDCPAQSQDAIFQESCDHSIAALAQNNVNLSTSQALSNQAHAAEAGQMQSDIQLQTTTIQGLNALFSQSPLNQQK</sequence>
<evidence type="ECO:0000256" key="1">
    <source>
        <dbReference type="SAM" id="MobiDB-lite"/>
    </source>
</evidence>
<dbReference type="AlphaFoldDB" id="A0A839IR14"/>
<dbReference type="RefSeq" id="WP_182809493.1">
    <property type="nucleotide sequence ID" value="NZ_JACJFM010000018.1"/>
</dbReference>
<keyword evidence="3" id="KW-1185">Reference proteome</keyword>
<proteinExistence type="predicted"/>
<feature type="region of interest" description="Disordered" evidence="1">
    <location>
        <begin position="1"/>
        <end position="36"/>
    </location>
</feature>
<evidence type="ECO:0000313" key="3">
    <source>
        <dbReference type="Proteomes" id="UP000565262"/>
    </source>
</evidence>
<protein>
    <submittedName>
        <fullName evidence="2">Glycerol-3-phosphate dehydrogenase subunit C</fullName>
    </submittedName>
</protein>
<reference evidence="2 3" key="1">
    <citation type="submission" date="2020-08" db="EMBL/GenBank/DDBJ databases">
        <title>Oceanospirillum sp. nov. isolated from marine sediment.</title>
        <authorList>
            <person name="Ji X."/>
        </authorList>
    </citation>
    <scope>NUCLEOTIDE SEQUENCE [LARGE SCALE GENOMIC DNA]</scope>
    <source>
        <strain evidence="2 3">D5</strain>
    </source>
</reference>
<organism evidence="2 3">
    <name type="scientific">Oceanospirillum sediminis</name>
    <dbReference type="NCBI Taxonomy" id="2760088"/>
    <lineage>
        <taxon>Bacteria</taxon>
        <taxon>Pseudomonadati</taxon>
        <taxon>Pseudomonadota</taxon>
        <taxon>Gammaproteobacteria</taxon>
        <taxon>Oceanospirillales</taxon>
        <taxon>Oceanospirillaceae</taxon>
        <taxon>Oceanospirillum</taxon>
    </lineage>
</organism>
<dbReference type="Proteomes" id="UP000565262">
    <property type="component" value="Unassembled WGS sequence"/>
</dbReference>
<gene>
    <name evidence="2" type="ORF">H4O21_13980</name>
</gene>
<comment type="caution">
    <text evidence="2">The sequence shown here is derived from an EMBL/GenBank/DDBJ whole genome shotgun (WGS) entry which is preliminary data.</text>
</comment>
<name>A0A839IR14_9GAMM</name>